<feature type="non-terminal residue" evidence="2">
    <location>
        <position position="38"/>
    </location>
</feature>
<proteinExistence type="predicted"/>
<sequence length="38" mass="3971">MIASTVTIIPLLMSLYSGAGETNVRSCELLPMPISSSS</sequence>
<feature type="signal peptide" evidence="1">
    <location>
        <begin position="1"/>
        <end position="20"/>
    </location>
</feature>
<keyword evidence="1" id="KW-0732">Signal</keyword>
<evidence type="ECO:0000256" key="1">
    <source>
        <dbReference type="SAM" id="SignalP"/>
    </source>
</evidence>
<name>E9PA24_YEASX</name>
<organism evidence="2">
    <name type="scientific">Saccharomyces cerevisiae</name>
    <name type="common">Baker's yeast</name>
    <dbReference type="NCBI Taxonomy" id="4932"/>
    <lineage>
        <taxon>Eukaryota</taxon>
        <taxon>Fungi</taxon>
        <taxon>Dikarya</taxon>
        <taxon>Ascomycota</taxon>
        <taxon>Saccharomycotina</taxon>
        <taxon>Saccharomycetes</taxon>
        <taxon>Saccharomycetales</taxon>
        <taxon>Saccharomycetaceae</taxon>
        <taxon>Saccharomyces</taxon>
    </lineage>
</organism>
<evidence type="ECO:0000313" key="2">
    <source>
        <dbReference type="EMBL" id="CAA32620.1"/>
    </source>
</evidence>
<dbReference type="AlphaFoldDB" id="E9PA24"/>
<reference evidence="2" key="1">
    <citation type="journal article" date="1989" name="Nucleic Acids Res.">
        <title>Organization and expression of the COX6 genetic locus in Saccharomyces cerevisiae: multiple mRNAs with different 3' termini are transcribed from COX6 and regulated differentially.</title>
        <authorList>
            <person name="Wright R.M."/>
            <person name="Rosenzweig B."/>
            <person name="Poyton R.O."/>
        </authorList>
    </citation>
    <scope>NUCLEOTIDE SEQUENCE</scope>
</reference>
<dbReference type="EMBL" id="X14452">
    <property type="protein sequence ID" value="CAA32620.1"/>
    <property type="molecule type" value="Genomic_DNA"/>
</dbReference>
<protein>
    <submittedName>
        <fullName evidence="2">URF-U</fullName>
    </submittedName>
</protein>
<accession>E9PA24</accession>
<feature type="chain" id="PRO_5003242794" evidence="1">
    <location>
        <begin position="21"/>
        <end position="38"/>
    </location>
</feature>